<feature type="domain" description="G-protein coupled receptors family 1 profile" evidence="10">
    <location>
        <begin position="50"/>
        <end position="303"/>
    </location>
</feature>
<feature type="transmembrane region" description="Helical" evidence="9">
    <location>
        <begin position="34"/>
        <end position="58"/>
    </location>
</feature>
<dbReference type="PANTHER" id="PTHR24249:SF307">
    <property type="entry name" value="TRACE AMINE-ASSOCIATED RECEPTOR 5"/>
    <property type="match status" value="1"/>
</dbReference>
<feature type="transmembrane region" description="Helical" evidence="9">
    <location>
        <begin position="329"/>
        <end position="349"/>
    </location>
</feature>
<dbReference type="InterPro" id="IPR000276">
    <property type="entry name" value="GPCR_Rhodpsn"/>
</dbReference>
<dbReference type="GO" id="GO:0005886">
    <property type="term" value="C:plasma membrane"/>
    <property type="evidence" value="ECO:0007669"/>
    <property type="project" value="UniProtKB-SubCell"/>
</dbReference>
<evidence type="ECO:0000256" key="2">
    <source>
        <dbReference type="ARBA" id="ARBA00022475"/>
    </source>
</evidence>
<dbReference type="PANTHER" id="PTHR24249">
    <property type="entry name" value="HISTAMINE RECEPTOR-RELATED G-PROTEIN COUPLED RECEPTOR"/>
    <property type="match status" value="1"/>
</dbReference>
<dbReference type="InterPro" id="IPR017452">
    <property type="entry name" value="GPCR_Rhodpsn_7TM"/>
</dbReference>
<dbReference type="SUPFAM" id="SSF81321">
    <property type="entry name" value="Family A G protein-coupled receptor-like"/>
    <property type="match status" value="1"/>
</dbReference>
<proteinExistence type="predicted"/>
<reference evidence="11" key="1">
    <citation type="submission" date="2021-06" db="EMBL/GenBank/DDBJ databases">
        <authorList>
            <consortium name="Wellcome Sanger Institute Data Sharing"/>
        </authorList>
    </citation>
    <scope>NUCLEOTIDE SEQUENCE [LARGE SCALE GENOMIC DNA]</scope>
</reference>
<dbReference type="PROSITE" id="PS50262">
    <property type="entry name" value="G_PROTEIN_RECEP_F1_2"/>
    <property type="match status" value="1"/>
</dbReference>
<evidence type="ECO:0000256" key="6">
    <source>
        <dbReference type="ARBA" id="ARBA00023136"/>
    </source>
</evidence>
<evidence type="ECO:0000256" key="3">
    <source>
        <dbReference type="ARBA" id="ARBA00022692"/>
    </source>
</evidence>
<evidence type="ECO:0000256" key="4">
    <source>
        <dbReference type="ARBA" id="ARBA00022989"/>
    </source>
</evidence>
<organism evidence="11 12">
    <name type="scientific">Erpetoichthys calabaricus</name>
    <name type="common">Rope fish</name>
    <name type="synonym">Calamoichthys calabaricus</name>
    <dbReference type="NCBI Taxonomy" id="27687"/>
    <lineage>
        <taxon>Eukaryota</taxon>
        <taxon>Metazoa</taxon>
        <taxon>Chordata</taxon>
        <taxon>Craniata</taxon>
        <taxon>Vertebrata</taxon>
        <taxon>Euteleostomi</taxon>
        <taxon>Actinopterygii</taxon>
        <taxon>Polypteriformes</taxon>
        <taxon>Polypteridae</taxon>
        <taxon>Erpetoichthys</taxon>
    </lineage>
</organism>
<reference evidence="11" key="3">
    <citation type="submission" date="2025-09" db="UniProtKB">
        <authorList>
            <consortium name="Ensembl"/>
        </authorList>
    </citation>
    <scope>IDENTIFICATION</scope>
</reference>
<keyword evidence="4 9" id="KW-1133">Transmembrane helix</keyword>
<dbReference type="AlphaFoldDB" id="A0A8C4RHD1"/>
<dbReference type="GO" id="GO:0001594">
    <property type="term" value="F:trace-amine receptor activity"/>
    <property type="evidence" value="ECO:0007669"/>
    <property type="project" value="TreeGrafter"/>
</dbReference>
<dbReference type="Ensembl" id="ENSECRT00000001544.1">
    <property type="protein sequence ID" value="ENSECRP00000001520.1"/>
    <property type="gene ID" value="ENSECRG00000001065.1"/>
</dbReference>
<feature type="transmembrane region" description="Helical" evidence="9">
    <location>
        <begin position="141"/>
        <end position="164"/>
    </location>
</feature>
<feature type="transmembrane region" description="Helical" evidence="9">
    <location>
        <begin position="184"/>
        <end position="211"/>
    </location>
</feature>
<protein>
    <recommendedName>
        <fullName evidence="10">G-protein coupled receptors family 1 profile domain-containing protein</fullName>
    </recommendedName>
</protein>
<evidence type="ECO:0000256" key="8">
    <source>
        <dbReference type="ARBA" id="ARBA00023224"/>
    </source>
</evidence>
<dbReference type="PRINTS" id="PR00237">
    <property type="entry name" value="GPCRRHODOPSN"/>
</dbReference>
<keyword evidence="8" id="KW-0807">Transducer</keyword>
<keyword evidence="12" id="KW-1185">Reference proteome</keyword>
<evidence type="ECO:0000256" key="5">
    <source>
        <dbReference type="ARBA" id="ARBA00023040"/>
    </source>
</evidence>
<feature type="transmembrane region" description="Helical" evidence="9">
    <location>
        <begin position="284"/>
        <end position="309"/>
    </location>
</feature>
<dbReference type="Pfam" id="PF00001">
    <property type="entry name" value="7tm_1"/>
    <property type="match status" value="1"/>
</dbReference>
<evidence type="ECO:0000256" key="9">
    <source>
        <dbReference type="SAM" id="Phobius"/>
    </source>
</evidence>
<feature type="transmembrane region" description="Helical" evidence="9">
    <location>
        <begin position="254"/>
        <end position="278"/>
    </location>
</feature>
<accession>A0A8C4RHD1</accession>
<keyword evidence="2" id="KW-1003">Cell membrane</keyword>
<dbReference type="Gene3D" id="1.20.1070.10">
    <property type="entry name" value="Rhodopsin 7-helix transmembrane proteins"/>
    <property type="match status" value="1"/>
</dbReference>
<dbReference type="Proteomes" id="UP000694620">
    <property type="component" value="Chromosome 3"/>
</dbReference>
<evidence type="ECO:0000256" key="1">
    <source>
        <dbReference type="ARBA" id="ARBA00004651"/>
    </source>
</evidence>
<evidence type="ECO:0000256" key="7">
    <source>
        <dbReference type="ARBA" id="ARBA00023170"/>
    </source>
</evidence>
<evidence type="ECO:0000259" key="10">
    <source>
        <dbReference type="PROSITE" id="PS50262"/>
    </source>
</evidence>
<dbReference type="GeneTree" id="ENSGT00950000182934"/>
<keyword evidence="5" id="KW-0297">G-protein coupled receptor</keyword>
<reference evidence="11" key="2">
    <citation type="submission" date="2025-08" db="UniProtKB">
        <authorList>
            <consortium name="Ensembl"/>
        </authorList>
    </citation>
    <scope>IDENTIFICATION</scope>
</reference>
<keyword evidence="3 9" id="KW-0812">Transmembrane</keyword>
<name>A0A8C4RHD1_ERPCA</name>
<sequence length="360" mass="41420">MSYINKCCQDAQWLCPQSVNLTCSKYFRSVAVSAILYFIFIIGIILAVCGNLALIISISHFKQLHTPTNILILSMAVADFFIGIISMPVLMMKTMQVCWYSNYFVCLFDAFSSTTVSSCSEIHLLFLAVDRFYSIYYPLLYSVKITFSVVWIFVIISWIGPFIYEVLLFYLLLQVPKYCQNNCMVVLIMLIVAVDWFLTFVLPFSVMICLYGKIFTVAKRHIKTTPCAELQGDSAKQTTAKTSWKRQNKATKTIGIVISVFVICWTPNYLCNIMISFIHIPTIAINAVILLGLFNSAFNPLIYGFFYPWFWKAFKVIISSRSVLLSMRFCFFICCCRFQSIVRTIVWLFPICSLRLWTGF</sequence>
<feature type="transmembrane region" description="Helical" evidence="9">
    <location>
        <begin position="70"/>
        <end position="90"/>
    </location>
</feature>
<evidence type="ECO:0000313" key="12">
    <source>
        <dbReference type="Proteomes" id="UP000694620"/>
    </source>
</evidence>
<dbReference type="SMART" id="SM01381">
    <property type="entry name" value="7TM_GPCR_Srsx"/>
    <property type="match status" value="1"/>
</dbReference>
<comment type="subcellular location">
    <subcellularLocation>
        <location evidence="1">Cell membrane</location>
        <topology evidence="1">Multi-pass membrane protein</topology>
    </subcellularLocation>
</comment>
<keyword evidence="7" id="KW-0675">Receptor</keyword>
<evidence type="ECO:0000313" key="11">
    <source>
        <dbReference type="Ensembl" id="ENSECRP00000001520.1"/>
    </source>
</evidence>
<dbReference type="InterPro" id="IPR050569">
    <property type="entry name" value="TAAR"/>
</dbReference>
<keyword evidence="6 9" id="KW-0472">Membrane</keyword>